<proteinExistence type="predicted"/>
<accession>A0A939B3Q4</accession>
<organism evidence="2 3">
    <name type="scientific">Marseilla massiliensis</name>
    <dbReference type="NCBI Taxonomy" id="1841864"/>
    <lineage>
        <taxon>Bacteria</taxon>
        <taxon>Pseudomonadati</taxon>
        <taxon>Bacteroidota</taxon>
        <taxon>Bacteroidia</taxon>
        <taxon>Bacteroidales</taxon>
        <taxon>Prevotellaceae</taxon>
        <taxon>Marseilla</taxon>
    </lineage>
</organism>
<evidence type="ECO:0000313" key="2">
    <source>
        <dbReference type="EMBL" id="MBM6660700.1"/>
    </source>
</evidence>
<dbReference type="Gene3D" id="2.40.160.60">
    <property type="entry name" value="Outer membrane protein transport protein (OMPP1/FadL/TodX)"/>
    <property type="match status" value="1"/>
</dbReference>
<dbReference type="Proteomes" id="UP000764045">
    <property type="component" value="Unassembled WGS sequence"/>
</dbReference>
<sequence length="528" mass="57942">MDRKILMLVALVAAASATAQETYENARIATEDLNGTARYVGMGGALDALGADLSTIGTNPAGIGLFRHSQAKISFGFVSQQDARDFDNANKTNMSFDQVGFVYSMRNGRKSFVNFAFNYHKSTNFNQILSAANVLSGASQNKLSYLKGAGGLFSVGPNDKGDLVGDNNMFNSVDYLYYNAFLTTHDEDGVPSYGYNDATAYAFNRASSGYIGEYDFNISGNIDDRLYLGLTVGIHDVNYNGYSEYSENLVSSEGTPVGSVAIGDERIISGTGFNIKFGMIFRPIENSPFRIGISASTPTWYDLSTRSHTVLANNTDLGEYDSGTSDEAYDFKLYTPWKFGLSLGTTFGNYLAVGASYDYANYGKLDTRINDGGGYDWYYGDYYESSSSDKAMNSHTDRTLKGVSTLKVGLEFKPDAALAIRLGYNYVSPMYNKNGYKDYTVDSPGTYYTSSTDYTNWKATNRITCGLGYSVKKFSFDVAYQYSVQNGDFHPFTDFGSAAMPDGERNLASSTDVSNKRHQVLFTMGYAF</sequence>
<feature type="signal peptide" evidence="1">
    <location>
        <begin position="1"/>
        <end position="19"/>
    </location>
</feature>
<name>A0A939B3Q4_9BACT</name>
<dbReference type="AlphaFoldDB" id="A0A939B3Q4"/>
<dbReference type="EMBL" id="JACJJL010000003">
    <property type="protein sequence ID" value="MBM6660700.1"/>
    <property type="molecule type" value="Genomic_DNA"/>
</dbReference>
<evidence type="ECO:0000256" key="1">
    <source>
        <dbReference type="SAM" id="SignalP"/>
    </source>
</evidence>
<evidence type="ECO:0000313" key="3">
    <source>
        <dbReference type="Proteomes" id="UP000764045"/>
    </source>
</evidence>
<keyword evidence="1" id="KW-0732">Signal</keyword>
<dbReference type="SUPFAM" id="SSF56935">
    <property type="entry name" value="Porins"/>
    <property type="match status" value="1"/>
</dbReference>
<dbReference type="RefSeq" id="WP_205107708.1">
    <property type="nucleotide sequence ID" value="NZ_JACJJL010000003.1"/>
</dbReference>
<comment type="caution">
    <text evidence="2">The sequence shown here is derived from an EMBL/GenBank/DDBJ whole genome shotgun (WGS) entry which is preliminary data.</text>
</comment>
<gene>
    <name evidence="2" type="ORF">H6B30_02855</name>
</gene>
<reference evidence="2 3" key="1">
    <citation type="journal article" date="2021" name="Sci. Rep.">
        <title>The distribution of antibiotic resistance genes in chicken gut microbiota commensals.</title>
        <authorList>
            <person name="Juricova H."/>
            <person name="Matiasovicova J."/>
            <person name="Kubasova T."/>
            <person name="Cejkova D."/>
            <person name="Rychlik I."/>
        </authorList>
    </citation>
    <scope>NUCLEOTIDE SEQUENCE [LARGE SCALE GENOMIC DNA]</scope>
    <source>
        <strain evidence="2 3">An819</strain>
    </source>
</reference>
<keyword evidence="3" id="KW-1185">Reference proteome</keyword>
<protein>
    <submittedName>
        <fullName evidence="2">Hemin receptor</fullName>
    </submittedName>
</protein>
<feature type="chain" id="PRO_5037761905" evidence="1">
    <location>
        <begin position="20"/>
        <end position="528"/>
    </location>
</feature>
<keyword evidence="2" id="KW-0675">Receptor</keyword>